<evidence type="ECO:0000313" key="2">
    <source>
        <dbReference type="EMBL" id="MEU3710507.1"/>
    </source>
</evidence>
<evidence type="ECO:0000313" key="3">
    <source>
        <dbReference type="Proteomes" id="UP001550853"/>
    </source>
</evidence>
<protein>
    <recommendedName>
        <fullName evidence="4">Chromosome partition protein Smc</fullName>
    </recommendedName>
</protein>
<name>A0ABV2YXN5_9ACTN</name>
<reference evidence="2 3" key="1">
    <citation type="submission" date="2024-06" db="EMBL/GenBank/DDBJ databases">
        <title>The Natural Products Discovery Center: Release of the First 8490 Sequenced Strains for Exploring Actinobacteria Biosynthetic Diversity.</title>
        <authorList>
            <person name="Kalkreuter E."/>
            <person name="Kautsar S.A."/>
            <person name="Yang D."/>
            <person name="Bader C.D."/>
            <person name="Teijaro C.N."/>
            <person name="Fluegel L."/>
            <person name="Davis C.M."/>
            <person name="Simpson J.R."/>
            <person name="Lauterbach L."/>
            <person name="Steele A.D."/>
            <person name="Gui C."/>
            <person name="Meng S."/>
            <person name="Li G."/>
            <person name="Viehrig K."/>
            <person name="Ye F."/>
            <person name="Su P."/>
            <person name="Kiefer A.F."/>
            <person name="Nichols A."/>
            <person name="Cepeda A.J."/>
            <person name="Yan W."/>
            <person name="Fan B."/>
            <person name="Jiang Y."/>
            <person name="Adhikari A."/>
            <person name="Zheng C.-J."/>
            <person name="Schuster L."/>
            <person name="Cowan T.M."/>
            <person name="Smanski M.J."/>
            <person name="Chevrette M.G."/>
            <person name="De Carvalho L.P.S."/>
            <person name="Shen B."/>
        </authorList>
    </citation>
    <scope>NUCLEOTIDE SEQUENCE [LARGE SCALE GENOMIC DNA]</scope>
    <source>
        <strain evidence="2 3">NPDC033039</strain>
    </source>
</reference>
<dbReference type="EMBL" id="JBEZVI010000006">
    <property type="protein sequence ID" value="MEU3710507.1"/>
    <property type="molecule type" value="Genomic_DNA"/>
</dbReference>
<proteinExistence type="predicted"/>
<gene>
    <name evidence="2" type="ORF">AB0E61_10430</name>
</gene>
<evidence type="ECO:0000256" key="1">
    <source>
        <dbReference type="SAM" id="Coils"/>
    </source>
</evidence>
<comment type="caution">
    <text evidence="2">The sequence shown here is derived from an EMBL/GenBank/DDBJ whole genome shotgun (WGS) entry which is preliminary data.</text>
</comment>
<accession>A0ABV2YXN5</accession>
<evidence type="ECO:0008006" key="4">
    <source>
        <dbReference type="Google" id="ProtNLM"/>
    </source>
</evidence>
<dbReference type="Proteomes" id="UP001550853">
    <property type="component" value="Unassembled WGS sequence"/>
</dbReference>
<organism evidence="2 3">
    <name type="scientific">Streptomyces catenulae</name>
    <dbReference type="NCBI Taxonomy" id="66875"/>
    <lineage>
        <taxon>Bacteria</taxon>
        <taxon>Bacillati</taxon>
        <taxon>Actinomycetota</taxon>
        <taxon>Actinomycetes</taxon>
        <taxon>Kitasatosporales</taxon>
        <taxon>Streptomycetaceae</taxon>
        <taxon>Streptomyces</taxon>
    </lineage>
</organism>
<feature type="coiled-coil region" evidence="1">
    <location>
        <begin position="73"/>
        <end position="107"/>
    </location>
</feature>
<keyword evidence="1" id="KW-0175">Coiled coil</keyword>
<dbReference type="RefSeq" id="WP_030284437.1">
    <property type="nucleotide sequence ID" value="NZ_JBEZVI010000006.1"/>
</dbReference>
<sequence length="152" mass="16733">MTARTRSDSRRGRIAAREAERDARRNRLRLFLARADRGVLSTEDAAQLRGDVEAELAECDTFRRSAGGQQAAAMRLHKRVEAAEQAIVEAEAERDRHATAAAELAERLTVAGQLTYALTDALTGDEWHLAYTARRLCAGRISPQQALTETTG</sequence>
<keyword evidence="3" id="KW-1185">Reference proteome</keyword>